<sequence length="415" mass="46096">MRLSDERVAVLAQYNERLENGPPLTDAQFADFMRRFRYLGPLDAIVRTLTGEAKKRILSCAALCHVAASGLGRDYLNRHRVLHLADRDSAEFLSAVPPDILRNMLANASIGDRCMIVLTLPEVGLRVSPGAAFFGSGEHALSVGSAKMLLIEEQADGTSLLEKFAGAMQHVGAPISDMAVWNAWYALIRKCIDDKAVGSLHGSEQIHSALGKALKGLIRRVSGDVYRDPEPFCVHEALKFCVEAYSAAGDWKGCGKAYLDLANHYRAHGERDLESNCYRLARVQFVRGVEALWGQSRTEAMKCYELGREACRRDDNAAAERVLKRLMDTLKEEDAASVRATLQGRVDQVEMELSAIRQELDLANRHDARALWDARSKRGEMNTVAHNLPPHEPPYESPYEPPHEPPREPPSDSAR</sequence>
<protein>
    <submittedName>
        <fullName evidence="3">Uncharacterized protein</fullName>
    </submittedName>
</protein>
<reference evidence="3" key="1">
    <citation type="submission" date="2016-06" db="EMBL/GenBank/DDBJ databases">
        <title>Complete Genome Sequence of Pandoraea faecigallinarum DSM-23572.</title>
        <authorList>
            <person name="Yong D."/>
            <person name="Ee R."/>
            <person name="Lim Y.-L."/>
            <person name="Yin W.-F."/>
            <person name="Chan K.-G."/>
        </authorList>
    </citation>
    <scope>NUCLEOTIDE SEQUENCE</scope>
    <source>
        <strain evidence="3">DSM 23572</strain>
    </source>
</reference>
<accession>A0A0H3WSL3</accession>
<dbReference type="EMBL" id="CP011807">
    <property type="protein sequence ID" value="AKM31169.2"/>
    <property type="molecule type" value="Genomic_DNA"/>
</dbReference>
<gene>
    <name evidence="3" type="ORF">AB870_15140</name>
</gene>
<feature type="compositionally biased region" description="Pro residues" evidence="2">
    <location>
        <begin position="390"/>
        <end position="400"/>
    </location>
</feature>
<evidence type="ECO:0000313" key="3">
    <source>
        <dbReference type="EMBL" id="AKM31169.2"/>
    </source>
</evidence>
<organism evidence="3 4">
    <name type="scientific">Pandoraea faecigallinarum</name>
    <dbReference type="NCBI Taxonomy" id="656179"/>
    <lineage>
        <taxon>Bacteria</taxon>
        <taxon>Pseudomonadati</taxon>
        <taxon>Pseudomonadota</taxon>
        <taxon>Betaproteobacteria</taxon>
        <taxon>Burkholderiales</taxon>
        <taxon>Burkholderiaceae</taxon>
        <taxon>Pandoraea</taxon>
    </lineage>
</organism>
<feature type="region of interest" description="Disordered" evidence="2">
    <location>
        <begin position="378"/>
        <end position="415"/>
    </location>
</feature>
<feature type="coiled-coil region" evidence="1">
    <location>
        <begin position="316"/>
        <end position="366"/>
    </location>
</feature>
<keyword evidence="1" id="KW-0175">Coiled coil</keyword>
<proteinExistence type="predicted"/>
<keyword evidence="4" id="KW-1185">Reference proteome</keyword>
<name>A0A0H3WSL3_9BURK</name>
<feature type="compositionally biased region" description="Basic and acidic residues" evidence="2">
    <location>
        <begin position="401"/>
        <end position="415"/>
    </location>
</feature>
<evidence type="ECO:0000256" key="2">
    <source>
        <dbReference type="SAM" id="MobiDB-lite"/>
    </source>
</evidence>
<dbReference type="AlphaFoldDB" id="A0A0H3WSL3"/>
<dbReference type="Proteomes" id="UP000035651">
    <property type="component" value="Chromosome"/>
</dbReference>
<evidence type="ECO:0000313" key="4">
    <source>
        <dbReference type="Proteomes" id="UP000035651"/>
    </source>
</evidence>
<evidence type="ECO:0000256" key="1">
    <source>
        <dbReference type="SAM" id="Coils"/>
    </source>
</evidence>
<dbReference type="KEGG" id="pfg:AB870_15140"/>